<organism evidence="7 8">
    <name type="scientific">Cricetulus griseus</name>
    <name type="common">Chinese hamster</name>
    <name type="synonym">Cricetulus barabensis griseus</name>
    <dbReference type="NCBI Taxonomy" id="10029"/>
    <lineage>
        <taxon>Eukaryota</taxon>
        <taxon>Metazoa</taxon>
        <taxon>Chordata</taxon>
        <taxon>Craniata</taxon>
        <taxon>Vertebrata</taxon>
        <taxon>Euteleostomi</taxon>
        <taxon>Mammalia</taxon>
        <taxon>Eutheria</taxon>
        <taxon>Euarchontoglires</taxon>
        <taxon>Glires</taxon>
        <taxon>Rodentia</taxon>
        <taxon>Myomorpha</taxon>
        <taxon>Muroidea</taxon>
        <taxon>Cricetidae</taxon>
        <taxon>Cricetinae</taxon>
        <taxon>Cricetulus</taxon>
    </lineage>
</organism>
<dbReference type="Proteomes" id="UP000694386">
    <property type="component" value="Unplaced"/>
</dbReference>
<comment type="subcellular location">
    <subcellularLocation>
        <location evidence="1">Cytoplasm</location>
        <location evidence="1">Cytoskeleton</location>
    </subcellularLocation>
</comment>
<comment type="similarity">
    <text evidence="2 6">Belongs to the profilin family.</text>
</comment>
<evidence type="ECO:0000256" key="3">
    <source>
        <dbReference type="ARBA" id="ARBA00022490"/>
    </source>
</evidence>
<dbReference type="Gene3D" id="3.30.450.30">
    <property type="entry name" value="Dynein light chain 2a, cytoplasmic"/>
    <property type="match status" value="1"/>
</dbReference>
<evidence type="ECO:0000256" key="5">
    <source>
        <dbReference type="ARBA" id="ARBA00023212"/>
    </source>
</evidence>
<dbReference type="Pfam" id="PF00235">
    <property type="entry name" value="Profilin"/>
    <property type="match status" value="1"/>
</dbReference>
<reference evidence="7" key="1">
    <citation type="submission" date="2025-08" db="UniProtKB">
        <authorList>
            <consortium name="Ensembl"/>
        </authorList>
    </citation>
    <scope>IDENTIFICATION</scope>
</reference>
<dbReference type="GO" id="GO:0030833">
    <property type="term" value="P:regulation of actin filament polymerization"/>
    <property type="evidence" value="ECO:0007669"/>
    <property type="project" value="TreeGrafter"/>
</dbReference>
<dbReference type="GO" id="GO:0005856">
    <property type="term" value="C:cytoskeleton"/>
    <property type="evidence" value="ECO:0007669"/>
    <property type="project" value="UniProtKB-SubCell"/>
</dbReference>
<dbReference type="InterPro" id="IPR005454">
    <property type="entry name" value="Profilin1/2/3_vertebrate"/>
</dbReference>
<dbReference type="SMART" id="SM00392">
    <property type="entry name" value="PROF"/>
    <property type="match status" value="1"/>
</dbReference>
<evidence type="ECO:0000313" key="8">
    <source>
        <dbReference type="Proteomes" id="UP000694386"/>
    </source>
</evidence>
<dbReference type="InterPro" id="IPR036140">
    <property type="entry name" value="PFN_sf"/>
</dbReference>
<dbReference type="PANTHER" id="PTHR13936">
    <property type="entry name" value="PROFILIN"/>
    <property type="match status" value="1"/>
</dbReference>
<dbReference type="SUPFAM" id="SSF55770">
    <property type="entry name" value="Profilin (actin-binding protein)"/>
    <property type="match status" value="1"/>
</dbReference>
<evidence type="ECO:0000256" key="4">
    <source>
        <dbReference type="ARBA" id="ARBA00023203"/>
    </source>
</evidence>
<proteinExistence type="inferred from homology"/>
<keyword evidence="5" id="KW-0206">Cytoskeleton</keyword>
<evidence type="ECO:0000256" key="6">
    <source>
        <dbReference type="RuleBase" id="RU003909"/>
    </source>
</evidence>
<keyword evidence="3" id="KW-0963">Cytoplasm</keyword>
<dbReference type="GO" id="GO:0032233">
    <property type="term" value="P:positive regulation of actin filament bundle assembly"/>
    <property type="evidence" value="ECO:0007669"/>
    <property type="project" value="TreeGrafter"/>
</dbReference>
<dbReference type="GeneTree" id="ENSGT00940000153664"/>
<dbReference type="PRINTS" id="PR01639">
    <property type="entry name" value="PROFILINMAML"/>
</dbReference>
<evidence type="ECO:0000313" key="7">
    <source>
        <dbReference type="Ensembl" id="ENSCGRP00001006313.1"/>
    </source>
</evidence>
<dbReference type="InterPro" id="IPR048278">
    <property type="entry name" value="PFN"/>
</dbReference>
<dbReference type="InterPro" id="IPR005455">
    <property type="entry name" value="PFN_euk"/>
</dbReference>
<dbReference type="Ensembl" id="ENSCGRT00001009899.1">
    <property type="protein sequence ID" value="ENSCGRP00001006313.1"/>
    <property type="gene ID" value="ENSCGRG00001008515.1"/>
</dbReference>
<dbReference type="GO" id="GO:0003779">
    <property type="term" value="F:actin binding"/>
    <property type="evidence" value="ECO:0007669"/>
    <property type="project" value="UniProtKB-KW"/>
</dbReference>
<sequence length="104" mass="11042">MARWNAYIHSLMADGTCQNAVIVGYKAKTSVWAAVPRKTFVSIMPAEVGVLVGKDQSSFFMNGLTIGGQKCSVIPDSLLQDGECTVDLGTKSTRGAPTFNVTSP</sequence>
<reference evidence="7" key="2">
    <citation type="submission" date="2025-09" db="UniProtKB">
        <authorList>
            <consortium name="Ensembl"/>
        </authorList>
    </citation>
    <scope>IDENTIFICATION</scope>
</reference>
<accession>A0A8C2LNX6</accession>
<evidence type="ECO:0000256" key="1">
    <source>
        <dbReference type="ARBA" id="ARBA00004245"/>
    </source>
</evidence>
<dbReference type="GO" id="GO:0030036">
    <property type="term" value="P:actin cytoskeleton organization"/>
    <property type="evidence" value="ECO:0007669"/>
    <property type="project" value="InterPro"/>
</dbReference>
<name>A0A8C2LNX6_CRIGR</name>
<evidence type="ECO:0000256" key="2">
    <source>
        <dbReference type="ARBA" id="ARBA00010058"/>
    </source>
</evidence>
<keyword evidence="4 6" id="KW-0009">Actin-binding</keyword>
<protein>
    <recommendedName>
        <fullName evidence="6">Profilin</fullName>
    </recommendedName>
</protein>
<dbReference type="GO" id="GO:0005737">
    <property type="term" value="C:cytoplasm"/>
    <property type="evidence" value="ECO:0007669"/>
    <property type="project" value="TreeGrafter"/>
</dbReference>
<dbReference type="AlphaFoldDB" id="A0A8C2LNX6"/>
<dbReference type="PANTHER" id="PTHR13936:SF14">
    <property type="entry name" value="PROFILIN-1"/>
    <property type="match status" value="1"/>
</dbReference>